<protein>
    <submittedName>
        <fullName evidence="1">Uncharacterized protein</fullName>
    </submittedName>
</protein>
<accession>A0A383UM17</accession>
<dbReference type="AlphaFoldDB" id="A0A383UM17"/>
<dbReference type="EMBL" id="UNSH01000024">
    <property type="protein sequence ID" value="SZF00748.1"/>
    <property type="molecule type" value="Genomic_DNA"/>
</dbReference>
<evidence type="ECO:0000313" key="2">
    <source>
        <dbReference type="Proteomes" id="UP000275772"/>
    </source>
</evidence>
<dbReference type="Proteomes" id="UP000275772">
    <property type="component" value="Unassembled WGS sequence"/>
</dbReference>
<evidence type="ECO:0000313" key="1">
    <source>
        <dbReference type="EMBL" id="SZF00748.1"/>
    </source>
</evidence>
<dbReference type="VEuPathDB" id="FungiDB:BLGHR1_11493"/>
<organism evidence="1 2">
    <name type="scientific">Blumeria hordei</name>
    <name type="common">Barley powdery mildew</name>
    <name type="synonym">Blumeria graminis f. sp. hordei</name>
    <dbReference type="NCBI Taxonomy" id="2867405"/>
    <lineage>
        <taxon>Eukaryota</taxon>
        <taxon>Fungi</taxon>
        <taxon>Dikarya</taxon>
        <taxon>Ascomycota</taxon>
        <taxon>Pezizomycotina</taxon>
        <taxon>Leotiomycetes</taxon>
        <taxon>Erysiphales</taxon>
        <taxon>Erysiphaceae</taxon>
        <taxon>Blumeria</taxon>
    </lineage>
</organism>
<proteinExistence type="predicted"/>
<gene>
    <name evidence="1" type="ORF">BLGHR1_11493</name>
</gene>
<reference evidence="1 2" key="1">
    <citation type="submission" date="2017-11" db="EMBL/GenBank/DDBJ databases">
        <authorList>
            <person name="Kracher B."/>
        </authorList>
    </citation>
    <scope>NUCLEOTIDE SEQUENCE [LARGE SCALE GENOMIC DNA]</scope>
    <source>
        <strain evidence="1 2">RACE1</strain>
    </source>
</reference>
<sequence length="131" mass="15094">MIISPTWNQNTPLLLSWASCKHASRHDTTTIELHITLPRTGVPVQKQSVIFNSLLFSRRSIRIMDMSEVNVKFQQAAYDLRSPIVLRSINDNCDGVEQNHHHRNLSPPILVFTYQSYELKKPKRDAFFGCS</sequence>
<name>A0A383UM17_BLUHO</name>